<keyword evidence="4 5" id="KW-0067">ATP-binding</keyword>
<dbReference type="SUPFAM" id="SSF56112">
    <property type="entry name" value="Protein kinase-like (PK-like)"/>
    <property type="match status" value="1"/>
</dbReference>
<name>A0A6C2YTG5_9BACT</name>
<dbReference type="Proteomes" id="UP000464378">
    <property type="component" value="Chromosome"/>
</dbReference>
<evidence type="ECO:0000256" key="2">
    <source>
        <dbReference type="ARBA" id="ARBA00022741"/>
    </source>
</evidence>
<dbReference type="AlphaFoldDB" id="A0A6C2YTG5"/>
<keyword evidence="7" id="KW-0472">Membrane</keyword>
<dbReference type="InParanoid" id="A0A6C2YTG5"/>
<organism evidence="9">
    <name type="scientific">Tuwongella immobilis</name>
    <dbReference type="NCBI Taxonomy" id="692036"/>
    <lineage>
        <taxon>Bacteria</taxon>
        <taxon>Pseudomonadati</taxon>
        <taxon>Planctomycetota</taxon>
        <taxon>Planctomycetia</taxon>
        <taxon>Gemmatales</taxon>
        <taxon>Gemmataceae</taxon>
        <taxon>Tuwongella</taxon>
    </lineage>
</organism>
<dbReference type="PROSITE" id="PS50011">
    <property type="entry name" value="PROTEIN_KINASE_DOM"/>
    <property type="match status" value="1"/>
</dbReference>
<keyword evidence="2 5" id="KW-0547">Nucleotide-binding</keyword>
<dbReference type="InterPro" id="IPR011009">
    <property type="entry name" value="Kinase-like_dom_sf"/>
</dbReference>
<feature type="region of interest" description="Disordered" evidence="6">
    <location>
        <begin position="390"/>
        <end position="424"/>
    </location>
</feature>
<feature type="transmembrane region" description="Helical" evidence="7">
    <location>
        <begin position="435"/>
        <end position="457"/>
    </location>
</feature>
<evidence type="ECO:0000256" key="7">
    <source>
        <dbReference type="SAM" id="Phobius"/>
    </source>
</evidence>
<feature type="binding site" evidence="5">
    <location>
        <position position="106"/>
    </location>
    <ligand>
        <name>ATP</name>
        <dbReference type="ChEBI" id="CHEBI:30616"/>
    </ligand>
</feature>
<evidence type="ECO:0000256" key="4">
    <source>
        <dbReference type="ARBA" id="ARBA00022840"/>
    </source>
</evidence>
<proteinExistence type="predicted"/>
<keyword evidence="10" id="KW-1185">Reference proteome</keyword>
<dbReference type="GO" id="GO:0004674">
    <property type="term" value="F:protein serine/threonine kinase activity"/>
    <property type="evidence" value="ECO:0007669"/>
    <property type="project" value="UniProtKB-KW"/>
</dbReference>
<dbReference type="KEGG" id="tim:GMBLW1_44890"/>
<gene>
    <name evidence="9" type="ORF">GMBLW1_44890</name>
</gene>
<evidence type="ECO:0000256" key="6">
    <source>
        <dbReference type="SAM" id="MobiDB-lite"/>
    </source>
</evidence>
<feature type="compositionally biased region" description="Polar residues" evidence="6">
    <location>
        <begin position="392"/>
        <end position="418"/>
    </location>
</feature>
<keyword evidence="7" id="KW-1133">Transmembrane helix</keyword>
<sequence length="461" mass="50072">MAVVTTSDDLLSLLRKSGAVDLEPLDEFVNSLQLSQGIPAEPKKLADQMVAAGLLTKFQSRFLLQGKWRNLVLNGKYRLLDLIGSGGMGTVYLCEHIHMRRRVALKVLPNSLLNHPTAVQRFFREARALARLDHPNVVRAYDLEKIDQLYALVLEYVEGLNLYDLVQQRGPLPPLVAAHYVAQAAWGLQHAYEGGWVHRDIKPNNLLVDRSGTIKLLDLGLARLLGSSTEGITQKHDQKQVLGTADFLSPEQAISSSDVDIRSDVYALGATLYYLLAGHPPFPTGSLAQKLISHQTKEPTPIQQIRSDVPPTLAAVLVKMMKKSPADRFQTPADILAELVPMVEQTSPVLSDFDSFIPSRNKTGLSSTSNLRTPAPNSTASMLRLLPRASSVGDSPSTITEKPSEPTPSQGLPTTPTVEPTMVRPTSGGITTKTLVLLLIAAVTLSALVTGGVLLLITKSN</sequence>
<evidence type="ECO:0000256" key="3">
    <source>
        <dbReference type="ARBA" id="ARBA00022777"/>
    </source>
</evidence>
<keyword evidence="1" id="KW-0808">Transferase</keyword>
<reference evidence="9" key="1">
    <citation type="submission" date="2019-04" db="EMBL/GenBank/DDBJ databases">
        <authorList>
            <consortium name="Science for Life Laboratories"/>
        </authorList>
    </citation>
    <scope>NUCLEOTIDE SEQUENCE</scope>
    <source>
        <strain evidence="9">MBLW1</strain>
    </source>
</reference>
<dbReference type="Gene3D" id="1.10.510.10">
    <property type="entry name" value="Transferase(Phosphotransferase) domain 1"/>
    <property type="match status" value="1"/>
</dbReference>
<dbReference type="PANTHER" id="PTHR43289">
    <property type="entry name" value="MITOGEN-ACTIVATED PROTEIN KINASE KINASE KINASE 20-RELATED"/>
    <property type="match status" value="1"/>
</dbReference>
<evidence type="ECO:0000313" key="10">
    <source>
        <dbReference type="Proteomes" id="UP000464378"/>
    </source>
</evidence>
<dbReference type="PANTHER" id="PTHR43289:SF6">
    <property type="entry name" value="SERINE_THREONINE-PROTEIN KINASE NEKL-3"/>
    <property type="match status" value="1"/>
</dbReference>
<evidence type="ECO:0000313" key="9">
    <source>
        <dbReference type="EMBL" id="VIP04704.1"/>
    </source>
</evidence>
<dbReference type="SMART" id="SM00220">
    <property type="entry name" value="S_TKc"/>
    <property type="match status" value="1"/>
</dbReference>
<dbReference type="Pfam" id="PF00069">
    <property type="entry name" value="Pkinase"/>
    <property type="match status" value="1"/>
</dbReference>
<dbReference type="InterPro" id="IPR000719">
    <property type="entry name" value="Prot_kinase_dom"/>
</dbReference>
<evidence type="ECO:0000256" key="5">
    <source>
        <dbReference type="PROSITE-ProRule" id="PRU10141"/>
    </source>
</evidence>
<dbReference type="RefSeq" id="WP_162659749.1">
    <property type="nucleotide sequence ID" value="NZ_LR593887.1"/>
</dbReference>
<dbReference type="PROSITE" id="PS00107">
    <property type="entry name" value="PROTEIN_KINASE_ATP"/>
    <property type="match status" value="1"/>
</dbReference>
<protein>
    <recommendedName>
        <fullName evidence="8">Protein kinase domain-containing protein</fullName>
    </recommendedName>
</protein>
<dbReference type="EMBL" id="LR586016">
    <property type="protein sequence ID" value="VIP04704.1"/>
    <property type="molecule type" value="Genomic_DNA"/>
</dbReference>
<accession>A0A6C2YTG5</accession>
<keyword evidence="9" id="KW-0723">Serine/threonine-protein kinase</keyword>
<dbReference type="CDD" id="cd14014">
    <property type="entry name" value="STKc_PknB_like"/>
    <property type="match status" value="1"/>
</dbReference>
<keyword evidence="7" id="KW-0812">Transmembrane</keyword>
<dbReference type="Gene3D" id="3.30.200.20">
    <property type="entry name" value="Phosphorylase Kinase, domain 1"/>
    <property type="match status" value="1"/>
</dbReference>
<evidence type="ECO:0000259" key="8">
    <source>
        <dbReference type="PROSITE" id="PS50011"/>
    </source>
</evidence>
<evidence type="ECO:0000256" key="1">
    <source>
        <dbReference type="ARBA" id="ARBA00022679"/>
    </source>
</evidence>
<feature type="domain" description="Protein kinase" evidence="8">
    <location>
        <begin position="77"/>
        <end position="343"/>
    </location>
</feature>
<keyword evidence="3 9" id="KW-0418">Kinase</keyword>
<dbReference type="InterPro" id="IPR017441">
    <property type="entry name" value="Protein_kinase_ATP_BS"/>
</dbReference>
<dbReference type="EMBL" id="LR593887">
    <property type="protein sequence ID" value="VTS06767.1"/>
    <property type="molecule type" value="Genomic_DNA"/>
</dbReference>
<dbReference type="GO" id="GO:0005524">
    <property type="term" value="F:ATP binding"/>
    <property type="evidence" value="ECO:0007669"/>
    <property type="project" value="UniProtKB-UniRule"/>
</dbReference>